<accession>A0A7W7ZFA9</accession>
<comment type="subcellular location">
    <subcellularLocation>
        <location evidence="1">Membrane</location>
        <topology evidence="1">Multi-pass membrane protein</topology>
    </subcellularLocation>
</comment>
<feature type="domain" description="TM2" evidence="6">
    <location>
        <begin position="28"/>
        <end position="76"/>
    </location>
</feature>
<dbReference type="RefSeq" id="WP_184217840.1">
    <property type="nucleotide sequence ID" value="NZ_JACHIP010000004.1"/>
</dbReference>
<name>A0A7W7ZFA9_9BACT</name>
<comment type="caution">
    <text evidence="7">The sequence shown here is derived from an EMBL/GenBank/DDBJ whole genome shotgun (WGS) entry which is preliminary data.</text>
</comment>
<evidence type="ECO:0000256" key="4">
    <source>
        <dbReference type="ARBA" id="ARBA00023136"/>
    </source>
</evidence>
<sequence>MIVNPMYNASLTEQQRTWFFAEYQAAAKDEVVGVLLALFLGSFGIHKFYMGETGWGVLYIVFSWTGIPAFLGFIECFLMPGRVRAYNAVQAQIITNGILATNIPAYAASAPPPQANLTPAMCPSCGGSVASGAAFCAKCGSGMAATA</sequence>
<keyword evidence="8" id="KW-1185">Reference proteome</keyword>
<organism evidence="7 8">
    <name type="scientific">Granulicella aggregans</name>
    <dbReference type="NCBI Taxonomy" id="474949"/>
    <lineage>
        <taxon>Bacteria</taxon>
        <taxon>Pseudomonadati</taxon>
        <taxon>Acidobacteriota</taxon>
        <taxon>Terriglobia</taxon>
        <taxon>Terriglobales</taxon>
        <taxon>Acidobacteriaceae</taxon>
        <taxon>Granulicella</taxon>
    </lineage>
</organism>
<evidence type="ECO:0000313" key="8">
    <source>
        <dbReference type="Proteomes" id="UP000540989"/>
    </source>
</evidence>
<dbReference type="InterPro" id="IPR007829">
    <property type="entry name" value="TM2"/>
</dbReference>
<evidence type="ECO:0000256" key="3">
    <source>
        <dbReference type="ARBA" id="ARBA00022989"/>
    </source>
</evidence>
<dbReference type="Proteomes" id="UP000540989">
    <property type="component" value="Unassembled WGS sequence"/>
</dbReference>
<evidence type="ECO:0000313" key="7">
    <source>
        <dbReference type="EMBL" id="MBB5058286.1"/>
    </source>
</evidence>
<protein>
    <submittedName>
        <fullName evidence="7">TM2 domain-containing membrane protein YozV</fullName>
    </submittedName>
</protein>
<dbReference type="EMBL" id="JACHIP010000004">
    <property type="protein sequence ID" value="MBB5058286.1"/>
    <property type="molecule type" value="Genomic_DNA"/>
</dbReference>
<evidence type="ECO:0000256" key="5">
    <source>
        <dbReference type="SAM" id="Phobius"/>
    </source>
</evidence>
<proteinExistence type="predicted"/>
<gene>
    <name evidence="7" type="ORF">HDF16_003000</name>
</gene>
<keyword evidence="3 5" id="KW-1133">Transmembrane helix</keyword>
<evidence type="ECO:0000256" key="1">
    <source>
        <dbReference type="ARBA" id="ARBA00004141"/>
    </source>
</evidence>
<dbReference type="AlphaFoldDB" id="A0A7W7ZFA9"/>
<dbReference type="Pfam" id="PF05154">
    <property type="entry name" value="TM2"/>
    <property type="match status" value="1"/>
</dbReference>
<reference evidence="7 8" key="1">
    <citation type="submission" date="2020-08" db="EMBL/GenBank/DDBJ databases">
        <title>Genomic Encyclopedia of Type Strains, Phase IV (KMG-V): Genome sequencing to study the core and pangenomes of soil and plant-associated prokaryotes.</title>
        <authorList>
            <person name="Whitman W."/>
        </authorList>
    </citation>
    <scope>NUCLEOTIDE SEQUENCE [LARGE SCALE GENOMIC DNA]</scope>
    <source>
        <strain evidence="7 8">M8UP14</strain>
    </source>
</reference>
<feature type="transmembrane region" description="Helical" evidence="5">
    <location>
        <begin position="31"/>
        <end position="50"/>
    </location>
</feature>
<feature type="transmembrane region" description="Helical" evidence="5">
    <location>
        <begin position="56"/>
        <end position="78"/>
    </location>
</feature>
<evidence type="ECO:0000259" key="6">
    <source>
        <dbReference type="Pfam" id="PF05154"/>
    </source>
</evidence>
<keyword evidence="4 5" id="KW-0472">Membrane</keyword>
<evidence type="ECO:0000256" key="2">
    <source>
        <dbReference type="ARBA" id="ARBA00022692"/>
    </source>
</evidence>
<keyword evidence="2 5" id="KW-0812">Transmembrane</keyword>
<dbReference type="GO" id="GO:0016020">
    <property type="term" value="C:membrane"/>
    <property type="evidence" value="ECO:0007669"/>
    <property type="project" value="UniProtKB-SubCell"/>
</dbReference>